<dbReference type="AlphaFoldDB" id="A0A243WAS4"/>
<dbReference type="InterPro" id="IPR037079">
    <property type="entry name" value="AF2212/PG0164-like_sf"/>
</dbReference>
<protein>
    <recommendedName>
        <fullName evidence="3">Antitermination protein NusB</fullName>
    </recommendedName>
</protein>
<sequence>MNIDAPQQAFDAELELHGADGGVFLTVPFSVPEVFGTRGQLHVRGTIDGFPFRLPLVPNGEGEHIMVVRKEIRNAIDKTWGTIVHVVMAPDIEERSVLIPDDLAHALNKAGLNSAFDQLAYAHRKEYARWIERAKKAETRMKRLHEALELIKAGKKLS</sequence>
<dbReference type="RefSeq" id="WP_086595926.1">
    <property type="nucleotide sequence ID" value="NZ_MTSE01000013.1"/>
</dbReference>
<dbReference type="SUPFAM" id="SSF141694">
    <property type="entry name" value="AF2212/PG0164-like"/>
    <property type="match status" value="1"/>
</dbReference>
<evidence type="ECO:0000313" key="2">
    <source>
        <dbReference type="Proteomes" id="UP000194873"/>
    </source>
</evidence>
<dbReference type="InterPro" id="IPR015018">
    <property type="entry name" value="DUF1905"/>
</dbReference>
<dbReference type="Pfam" id="PF13376">
    <property type="entry name" value="OmdA"/>
    <property type="match status" value="1"/>
</dbReference>
<organism evidence="1 2">
    <name type="scientific">Hymenobacter crusticola</name>
    <dbReference type="NCBI Taxonomy" id="1770526"/>
    <lineage>
        <taxon>Bacteria</taxon>
        <taxon>Pseudomonadati</taxon>
        <taxon>Bacteroidota</taxon>
        <taxon>Cytophagia</taxon>
        <taxon>Cytophagales</taxon>
        <taxon>Hymenobacteraceae</taxon>
        <taxon>Hymenobacter</taxon>
    </lineage>
</organism>
<name>A0A243WAS4_9BACT</name>
<dbReference type="EMBL" id="MTSE01000013">
    <property type="protein sequence ID" value="OUJ71949.1"/>
    <property type="molecule type" value="Genomic_DNA"/>
</dbReference>
<evidence type="ECO:0000313" key="1">
    <source>
        <dbReference type="EMBL" id="OUJ71949.1"/>
    </source>
</evidence>
<gene>
    <name evidence="1" type="ORF">BXP70_20225</name>
</gene>
<reference evidence="1 2" key="1">
    <citation type="submission" date="2017-01" db="EMBL/GenBank/DDBJ databases">
        <title>A new Hymenobacter.</title>
        <authorList>
            <person name="Liang Y."/>
            <person name="Feng F."/>
        </authorList>
    </citation>
    <scope>NUCLEOTIDE SEQUENCE [LARGE SCALE GENOMIC DNA]</scope>
    <source>
        <strain evidence="1">MIMBbqt21</strain>
    </source>
</reference>
<evidence type="ECO:0008006" key="3">
    <source>
        <dbReference type="Google" id="ProtNLM"/>
    </source>
</evidence>
<keyword evidence="2" id="KW-1185">Reference proteome</keyword>
<comment type="caution">
    <text evidence="1">The sequence shown here is derived from an EMBL/GenBank/DDBJ whole genome shotgun (WGS) entry which is preliminary data.</text>
</comment>
<dbReference type="Proteomes" id="UP000194873">
    <property type="component" value="Unassembled WGS sequence"/>
</dbReference>
<dbReference type="Pfam" id="PF08922">
    <property type="entry name" value="DUF1905"/>
    <property type="match status" value="1"/>
</dbReference>
<proteinExistence type="predicted"/>
<dbReference type="Gene3D" id="2.40.30.100">
    <property type="entry name" value="AF2212/PG0164-like"/>
    <property type="match status" value="1"/>
</dbReference>
<accession>A0A243WAS4</accession>
<dbReference type="OrthoDB" id="9800461at2"/>